<feature type="domain" description="FACT complex subunit SPT16 middle" evidence="13">
    <location>
        <begin position="703"/>
        <end position="843"/>
    </location>
</feature>
<dbReference type="Pfam" id="PF08512">
    <property type="entry name" value="Rttp106-like_middle"/>
    <property type="match status" value="1"/>
</dbReference>
<dbReference type="PANTHER" id="PTHR13980">
    <property type="entry name" value="CDC68 RELATED"/>
    <property type="match status" value="1"/>
</dbReference>
<feature type="domain" description="Histone chaperone RTT106/FACT complex subunit SPT16-like middle" evidence="14">
    <location>
        <begin position="962"/>
        <end position="1052"/>
    </location>
</feature>
<evidence type="ECO:0000313" key="16">
    <source>
        <dbReference type="Proteomes" id="UP000823674"/>
    </source>
</evidence>
<dbReference type="InterPro" id="IPR040258">
    <property type="entry name" value="Spt16"/>
</dbReference>
<dbReference type="Gene3D" id="2.30.29.210">
    <property type="entry name" value="FACT complex subunit Spt16p/Cdc68p"/>
    <property type="match status" value="1"/>
</dbReference>
<comment type="subcellular location">
    <subcellularLocation>
        <location evidence="10">Nucleus</location>
    </subcellularLocation>
    <subcellularLocation>
        <location evidence="10">Chromosome</location>
    </subcellularLocation>
</comment>
<evidence type="ECO:0000256" key="8">
    <source>
        <dbReference type="ARBA" id="ARBA00023204"/>
    </source>
</evidence>
<feature type="region of interest" description="Disordered" evidence="11">
    <location>
        <begin position="906"/>
        <end position="932"/>
    </location>
</feature>
<dbReference type="InterPro" id="IPR011993">
    <property type="entry name" value="PH-like_dom_sf"/>
</dbReference>
<evidence type="ECO:0000313" key="15">
    <source>
        <dbReference type="EMBL" id="KAG5384081.1"/>
    </source>
</evidence>
<keyword evidence="3 10" id="KW-0235">DNA replication</keyword>
<dbReference type="Gene3D" id="2.30.29.30">
    <property type="entry name" value="Pleckstrin-homology domain (PH domain)/Phosphotyrosine-binding domain (PTB)"/>
    <property type="match status" value="1"/>
</dbReference>
<dbReference type="SMART" id="SM01286">
    <property type="entry name" value="SPT16"/>
    <property type="match status" value="1"/>
</dbReference>
<dbReference type="SUPFAM" id="SSF55920">
    <property type="entry name" value="Creatinase/aminopeptidase"/>
    <property type="match status" value="1"/>
</dbReference>
<evidence type="ECO:0000256" key="6">
    <source>
        <dbReference type="ARBA" id="ARBA00023054"/>
    </source>
</evidence>
<dbReference type="Gene3D" id="2.30.29.150">
    <property type="match status" value="1"/>
</dbReference>
<evidence type="ECO:0000256" key="2">
    <source>
        <dbReference type="ARBA" id="ARBA00022454"/>
    </source>
</evidence>
<dbReference type="InterPro" id="IPR056595">
    <property type="entry name" value="Fact-SPT16_PH"/>
</dbReference>
<reference evidence="15 16" key="1">
    <citation type="submission" date="2021-03" db="EMBL/GenBank/DDBJ databases">
        <authorList>
            <person name="King G.J."/>
            <person name="Bancroft I."/>
            <person name="Baten A."/>
            <person name="Bloomfield J."/>
            <person name="Borpatragohain P."/>
            <person name="He Z."/>
            <person name="Irish N."/>
            <person name="Irwin J."/>
            <person name="Liu K."/>
            <person name="Mauleon R.P."/>
            <person name="Moore J."/>
            <person name="Morris R."/>
            <person name="Ostergaard L."/>
            <person name="Wang B."/>
            <person name="Wells R."/>
        </authorList>
    </citation>
    <scope>NUCLEOTIDE SEQUENCE [LARGE SCALE GENOMIC DNA]</scope>
    <source>
        <strain evidence="15">R-o-18</strain>
        <tissue evidence="15">Leaf</tissue>
    </source>
</reference>
<keyword evidence="6" id="KW-0175">Coiled coil</keyword>
<evidence type="ECO:0000259" key="12">
    <source>
        <dbReference type="SMART" id="SM01285"/>
    </source>
</evidence>
<comment type="subunit">
    <text evidence="10">Component of the FACT complex.</text>
</comment>
<keyword evidence="7 10" id="KW-0804">Transcription</keyword>
<comment type="similarity">
    <text evidence="1 10">Belongs to the peptidase M24 family. SPT16 subfamily.</text>
</comment>
<dbReference type="Gene3D" id="3.90.230.10">
    <property type="entry name" value="Creatinase/methionine aminopeptidase superfamily"/>
    <property type="match status" value="1"/>
</dbReference>
<dbReference type="Pfam" id="PF08644">
    <property type="entry name" value="SPT16"/>
    <property type="match status" value="1"/>
</dbReference>
<accession>A0ABQ7LFN4</accession>
<dbReference type="PANTHER" id="PTHR13980:SF18">
    <property type="entry name" value="FACT COMPLEX SUBUNIT SPT16"/>
    <property type="match status" value="1"/>
</dbReference>
<dbReference type="InterPro" id="IPR036005">
    <property type="entry name" value="Creatinase/aminopeptidase-like"/>
</dbReference>
<keyword evidence="5 10" id="KW-0805">Transcription regulation</keyword>
<evidence type="ECO:0000256" key="9">
    <source>
        <dbReference type="ARBA" id="ARBA00023242"/>
    </source>
</evidence>
<keyword evidence="9 10" id="KW-0539">Nucleus</keyword>
<dbReference type="InterPro" id="IPR000994">
    <property type="entry name" value="Pept_M24"/>
</dbReference>
<feature type="compositionally biased region" description="Basic and acidic residues" evidence="11">
    <location>
        <begin position="656"/>
        <end position="669"/>
    </location>
</feature>
<evidence type="ECO:0000256" key="11">
    <source>
        <dbReference type="SAM" id="MobiDB-lite"/>
    </source>
</evidence>
<dbReference type="SMART" id="SM01285">
    <property type="entry name" value="FACT-Spt16_Nlob"/>
    <property type="match status" value="1"/>
</dbReference>
<evidence type="ECO:0000256" key="10">
    <source>
        <dbReference type="RuleBase" id="RU367052"/>
    </source>
</evidence>
<dbReference type="Pfam" id="PF00557">
    <property type="entry name" value="Peptidase_M24"/>
    <property type="match status" value="1"/>
</dbReference>
<keyword evidence="2 10" id="KW-0158">Chromosome</keyword>
<feature type="domain" description="FACT complex subunit SPT16 N-terminal lobe" evidence="12">
    <location>
        <begin position="181"/>
        <end position="343"/>
    </location>
</feature>
<evidence type="ECO:0000256" key="4">
    <source>
        <dbReference type="ARBA" id="ARBA00022763"/>
    </source>
</evidence>
<evidence type="ECO:0000256" key="7">
    <source>
        <dbReference type="ARBA" id="ARBA00023163"/>
    </source>
</evidence>
<dbReference type="InterPro" id="IPR029149">
    <property type="entry name" value="Creatin/AminoP/Spt16_N"/>
</dbReference>
<dbReference type="EMBL" id="JADBGQ010000008">
    <property type="protein sequence ID" value="KAG5384081.1"/>
    <property type="molecule type" value="Genomic_DNA"/>
</dbReference>
<dbReference type="InterPro" id="IPR033825">
    <property type="entry name" value="Spt16_M24"/>
</dbReference>
<feature type="compositionally biased region" description="Polar residues" evidence="11">
    <location>
        <begin position="674"/>
        <end position="684"/>
    </location>
</feature>
<feature type="compositionally biased region" description="Acidic residues" evidence="11">
    <location>
        <begin position="1089"/>
        <end position="1133"/>
    </location>
</feature>
<gene>
    <name evidence="15" type="primary">A09p033960.1_BraROA</name>
    <name evidence="15" type="ORF">IGI04_035551</name>
</gene>
<evidence type="ECO:0000259" key="14">
    <source>
        <dbReference type="SMART" id="SM01287"/>
    </source>
</evidence>
<dbReference type="Pfam" id="PF24824">
    <property type="entry name" value="PH_SPT16"/>
    <property type="match status" value="1"/>
</dbReference>
<evidence type="ECO:0000256" key="1">
    <source>
        <dbReference type="ARBA" id="ARBA00010779"/>
    </source>
</evidence>
<name>A0ABQ7LFN4_BRACM</name>
<keyword evidence="4 10" id="KW-0227">DNA damage</keyword>
<feature type="region of interest" description="Disordered" evidence="11">
    <location>
        <begin position="1083"/>
        <end position="1133"/>
    </location>
</feature>
<feature type="region of interest" description="Disordered" evidence="11">
    <location>
        <begin position="656"/>
        <end position="686"/>
    </location>
</feature>
<comment type="function">
    <text evidence="10">Component of the FACT complex, a general chromatin factor that acts to reorganize nucleosomes. The FACT complex is involved in multiple processes that require DNA as a template such as mRNA elongation, DNA replication and DNA repair. During transcription elongation the FACT complex acts as a histone chaperone that both destabilizes and restores nucleosomal structure. It facilitates the passage of RNA polymerase II and transcription by promoting the dissociation of one histone H2A-H2B dimer from the nucleosome, then subsequently promotes the reestablishment of the nucleosome following the passage of RNA polymerase II.</text>
</comment>
<proteinExistence type="inferred from homology"/>
<dbReference type="Proteomes" id="UP000823674">
    <property type="component" value="Chromosome A09"/>
</dbReference>
<evidence type="ECO:0000259" key="13">
    <source>
        <dbReference type="SMART" id="SM01286"/>
    </source>
</evidence>
<organism evidence="15 16">
    <name type="scientific">Brassica rapa subsp. trilocularis</name>
    <dbReference type="NCBI Taxonomy" id="1813537"/>
    <lineage>
        <taxon>Eukaryota</taxon>
        <taxon>Viridiplantae</taxon>
        <taxon>Streptophyta</taxon>
        <taxon>Embryophyta</taxon>
        <taxon>Tracheophyta</taxon>
        <taxon>Spermatophyta</taxon>
        <taxon>Magnoliopsida</taxon>
        <taxon>eudicotyledons</taxon>
        <taxon>Gunneridae</taxon>
        <taxon>Pentapetalae</taxon>
        <taxon>rosids</taxon>
        <taxon>malvids</taxon>
        <taxon>Brassicales</taxon>
        <taxon>Brassicaceae</taxon>
        <taxon>Brassiceae</taxon>
        <taxon>Brassica</taxon>
    </lineage>
</organism>
<protein>
    <recommendedName>
        <fullName evidence="10">FACT complex subunit</fullName>
    </recommendedName>
</protein>
<dbReference type="CDD" id="cd01091">
    <property type="entry name" value="CDC68-like"/>
    <property type="match status" value="1"/>
</dbReference>
<evidence type="ECO:0000256" key="5">
    <source>
        <dbReference type="ARBA" id="ARBA00023015"/>
    </source>
</evidence>
<dbReference type="InterPro" id="IPR013953">
    <property type="entry name" value="FACT_SPT16_M"/>
</dbReference>
<dbReference type="InterPro" id="IPR013719">
    <property type="entry name" value="RTT106/SPT16-like_middle_dom"/>
</dbReference>
<sequence length="1133" mass="127709">MDQISDLQGIVNGIRCGYAGFMRKLHVYRRAWERSSYIVEFMFKPYTADQIGHIYKRVNEDIFKHATVSLRGEHEGVLMDFISYPLGPIKIRPFVKVGVYAKKKENQAGPDTFHISTELPLKITIPFLFGHSFLSIALTLSHETSQELCFSRVKRCRVELTTFLVPLHQMADSRNGDTYVIDVMKFISRTRALYAHWNEHIADLWGSSDALAVATHPATNDLRYLKSSALHIWLLGYEFSDTIMVFASKQIHFLCGKKIATLLEVVKQPAHDELGIDVVMHAKAKGDDGNGQMDAVLRAIRDGKESQVVGHIAREAPEGKLLETWAARLKNAEFQFVDITAGLSDLFAAKDGTEIINVKKAAYLASSVMKNVVVPKLEKVIDEERDVTHSLLMRLTEKAILDRTKAGVKLRPECVDICYPPIFQSRGKFDLKPSAVSNDDLLAYDPGSIIICGVGARYNSYCSNVARTYLVDATNLQSKAYEVLLKAHEAAINAMRPGRKLSSVYQAALSVVEKEAPELVDKLTKSAGTGMGLEFRESGLNINARNDKVLRPQMAFNVSLGFQNMECESKKKTFSLFLADTVIVKEDEDPEILTGKCSKLVTDVSYDKEEKPRKKARTSGPESYFINKTSLRSYNNNNHVVSKDELGMRKQHQAELARRKNEETVRRLAGDGSSGSTAKTSTDSVAYKNVNDVPQPRDLMMMIQVDQKKEAVLLPIYGGMVPFHVSTIRRVSNQQDSIRIIFSVPCTTLKNQGAIYLKEVSFRSKDSKRSSEVVQAIKTLTRQVNARESERMERGTLVNQEKLQLAGNKFRPLRLSGLWIRPQFSGRKRVPGALEAHANGFRYSTTRPNEGVDVLFANVKHAFLQPAEKEMLTILHFHLHNHIMVGNKKTKDVQFYVEVMDAVQSLGGGGRRSSSSSAYDPDEIHEEQRERDRKNKINVDFNHFATRVSALEFEQPLRELGFSGVTDKARVFIVPTSSCLVMLTEAPFLVVSLSEVEIVNLERVVFGNTSFDMAIVFKDFKKDVLKINAIDTSSLEGIKKWLDAIDIKYYESKANLMWRPILKRITDDPQGFIDDGGWEFLNLERSDSEPEESDQGYEPPDAEDESESESESEDEDSESESEDQEEEEEEEDY</sequence>
<dbReference type="InterPro" id="IPR029148">
    <property type="entry name" value="FACT-SPT16_Nlobe"/>
</dbReference>
<comment type="caution">
    <text evidence="15">The sequence shown here is derived from an EMBL/GenBank/DDBJ whole genome shotgun (WGS) entry which is preliminary data.</text>
</comment>
<dbReference type="Pfam" id="PF14826">
    <property type="entry name" value="FACT-Spt16_Nlob"/>
    <property type="match status" value="1"/>
</dbReference>
<keyword evidence="8 10" id="KW-0234">DNA repair</keyword>
<keyword evidence="16" id="KW-1185">Reference proteome</keyword>
<dbReference type="SMART" id="SM01287">
    <property type="entry name" value="Rtt106"/>
    <property type="match status" value="1"/>
</dbReference>
<evidence type="ECO:0000256" key="3">
    <source>
        <dbReference type="ARBA" id="ARBA00022705"/>
    </source>
</evidence>
<dbReference type="Gene3D" id="3.40.350.10">
    <property type="entry name" value="Creatinase/prolidase N-terminal domain"/>
    <property type="match status" value="1"/>
</dbReference>